<dbReference type="Pfam" id="PF01494">
    <property type="entry name" value="FAD_binding_3"/>
    <property type="match status" value="1"/>
</dbReference>
<keyword evidence="3" id="KW-1185">Reference proteome</keyword>
<dbReference type="Gene3D" id="3.30.9.10">
    <property type="entry name" value="D-Amino Acid Oxidase, subunit A, domain 2"/>
    <property type="match status" value="1"/>
</dbReference>
<gene>
    <name evidence="2" type="ORF">Msi02_77110</name>
</gene>
<protein>
    <submittedName>
        <fullName evidence="2">FAD-dependent oxidoreductase</fullName>
    </submittedName>
</protein>
<dbReference type="InterPro" id="IPR036188">
    <property type="entry name" value="FAD/NAD-bd_sf"/>
</dbReference>
<dbReference type="PANTHER" id="PTHR46865">
    <property type="entry name" value="OXIDOREDUCTASE-RELATED"/>
    <property type="match status" value="1"/>
</dbReference>
<comment type="caution">
    <text evidence="2">The sequence shown here is derived from an EMBL/GenBank/DDBJ whole genome shotgun (WGS) entry which is preliminary data.</text>
</comment>
<dbReference type="Gene3D" id="3.50.50.60">
    <property type="entry name" value="FAD/NAD(P)-binding domain"/>
    <property type="match status" value="1"/>
</dbReference>
<dbReference type="InterPro" id="IPR002938">
    <property type="entry name" value="FAD-bd"/>
</dbReference>
<proteinExistence type="predicted"/>
<accession>A0ABQ4GZL6</accession>
<name>A0ABQ4GZL6_9ACTN</name>
<evidence type="ECO:0000313" key="2">
    <source>
        <dbReference type="EMBL" id="GIH66894.1"/>
    </source>
</evidence>
<dbReference type="PRINTS" id="PR00420">
    <property type="entry name" value="RNGMNOXGNASE"/>
</dbReference>
<dbReference type="SUPFAM" id="SSF51905">
    <property type="entry name" value="FAD/NAD(P)-binding domain"/>
    <property type="match status" value="1"/>
</dbReference>
<evidence type="ECO:0000259" key="1">
    <source>
        <dbReference type="Pfam" id="PF01494"/>
    </source>
</evidence>
<dbReference type="InterPro" id="IPR051704">
    <property type="entry name" value="FAD_aromatic-hydroxylase"/>
</dbReference>
<evidence type="ECO:0000313" key="3">
    <source>
        <dbReference type="Proteomes" id="UP000660454"/>
    </source>
</evidence>
<organism evidence="2 3">
    <name type="scientific">Microbispora siamensis</name>
    <dbReference type="NCBI Taxonomy" id="564413"/>
    <lineage>
        <taxon>Bacteria</taxon>
        <taxon>Bacillati</taxon>
        <taxon>Actinomycetota</taxon>
        <taxon>Actinomycetes</taxon>
        <taxon>Streptosporangiales</taxon>
        <taxon>Streptosporangiaceae</taxon>
        <taxon>Microbispora</taxon>
    </lineage>
</organism>
<dbReference type="PANTHER" id="PTHR46865:SF2">
    <property type="entry name" value="MONOOXYGENASE"/>
    <property type="match status" value="1"/>
</dbReference>
<dbReference type="EMBL" id="BOOF01000062">
    <property type="protein sequence ID" value="GIH66894.1"/>
    <property type="molecule type" value="Genomic_DNA"/>
</dbReference>
<dbReference type="Proteomes" id="UP000660454">
    <property type="component" value="Unassembled WGS sequence"/>
</dbReference>
<sequence length="408" mass="44582">MNDATNNATTNRSVLISGASVAGPVLAYWLHRHGFTPTIVERAPALRDGGYAVDFRGEAHLSILRRMGILGDIERARTGMGSMSYVNSAGKPLATLPADLFAGDVEILRGDLARVLYDATKEHTEYVFGDSITSLSEDADGVTVTFERGAPRRFDLVVGADGLHSTTRRLAFGPEEDYVRHLGLYCAIFTTANHLGLDHIGHAYRTANRLVAMYSARHNTEAKAVFYFGSPILDLDRRDVARQQAVLAEQFAGNGWQSDRLLRDMRLAPDFYFDSVGQVRMDAWTRGRVALVGDAAYCPSSLSGMGSGLALVGAYVLAGELAAAHGDHRVAFAAYEREMRAYAEGCQKMGDGVAKLMVPGSRFLASVLNRYYKVMPYLPGKNMAAKIARKTAENITLRDYPVNSVRSR</sequence>
<feature type="domain" description="FAD-binding" evidence="1">
    <location>
        <begin position="13"/>
        <end position="344"/>
    </location>
</feature>
<reference evidence="2 3" key="1">
    <citation type="submission" date="2021-01" db="EMBL/GenBank/DDBJ databases">
        <title>Whole genome shotgun sequence of Microbispora siamensis NBRC 104113.</title>
        <authorList>
            <person name="Komaki H."/>
            <person name="Tamura T."/>
        </authorList>
    </citation>
    <scope>NUCLEOTIDE SEQUENCE [LARGE SCALE GENOMIC DNA]</scope>
    <source>
        <strain evidence="2 3">NBRC 104113</strain>
    </source>
</reference>
<dbReference type="RefSeq" id="WP_204052662.1">
    <property type="nucleotide sequence ID" value="NZ_BOOF01000062.1"/>
</dbReference>